<dbReference type="Pfam" id="PF04883">
    <property type="entry name" value="HK97-gp10_like"/>
    <property type="match status" value="1"/>
</dbReference>
<dbReference type="Proteomes" id="UP000265419">
    <property type="component" value="Unassembled WGS sequence"/>
</dbReference>
<dbReference type="RefSeq" id="WP_119425028.1">
    <property type="nucleotide sequence ID" value="NZ_QQXK01000019.1"/>
</dbReference>
<sequence>MFDFSDAKDFGRKLNRAAPKLQPLAQKVVAKVAADVATQAAQSAPVDTGALRSSITADVAGLSATVRPGVNYAHYVELGTSRMAAQPYLFPALDRNAQSFTTALAAAAKKVMPGG</sequence>
<name>A0A399J8N3_9MICC</name>
<evidence type="ECO:0000313" key="1">
    <source>
        <dbReference type="EMBL" id="RII41878.1"/>
    </source>
</evidence>
<protein>
    <submittedName>
        <fullName evidence="1">HK97 gp10 family phage protein</fullName>
    </submittedName>
</protein>
<reference evidence="1 2" key="1">
    <citation type="submission" date="2018-07" db="EMBL/GenBank/DDBJ databases">
        <title>Arthrobacter sp. nov., isolated from raw cow's milk with high bacterial count.</title>
        <authorList>
            <person name="Hahne J."/>
            <person name="Isele D."/>
            <person name="Lipski A."/>
        </authorList>
    </citation>
    <scope>NUCLEOTIDE SEQUENCE [LARGE SCALE GENOMIC DNA]</scope>
    <source>
        <strain evidence="1 2">JZ R-35</strain>
    </source>
</reference>
<dbReference type="InterPro" id="IPR010064">
    <property type="entry name" value="HK97-gp10_tail"/>
</dbReference>
<dbReference type="AlphaFoldDB" id="A0A399J8N3"/>
<evidence type="ECO:0000313" key="2">
    <source>
        <dbReference type="Proteomes" id="UP000265419"/>
    </source>
</evidence>
<dbReference type="NCBIfam" id="TIGR01725">
    <property type="entry name" value="phge_HK97_gp10"/>
    <property type="match status" value="1"/>
</dbReference>
<organism evidence="1 2">
    <name type="scientific">Galactobacter valiniphilus</name>
    <dbReference type="NCBI Taxonomy" id="2676122"/>
    <lineage>
        <taxon>Bacteria</taxon>
        <taxon>Bacillati</taxon>
        <taxon>Actinomycetota</taxon>
        <taxon>Actinomycetes</taxon>
        <taxon>Micrococcales</taxon>
        <taxon>Micrococcaceae</taxon>
        <taxon>Galactobacter</taxon>
    </lineage>
</organism>
<accession>A0A399J8N3</accession>
<comment type="caution">
    <text evidence="1">The sequence shown here is derived from an EMBL/GenBank/DDBJ whole genome shotgun (WGS) entry which is preliminary data.</text>
</comment>
<dbReference type="EMBL" id="QQXK01000019">
    <property type="protein sequence ID" value="RII41878.1"/>
    <property type="molecule type" value="Genomic_DNA"/>
</dbReference>
<keyword evidence="2" id="KW-1185">Reference proteome</keyword>
<gene>
    <name evidence="1" type="ORF">DWB68_10145</name>
</gene>
<proteinExistence type="predicted"/>